<reference evidence="2 3" key="1">
    <citation type="submission" date="2021-01" db="EMBL/GenBank/DDBJ databases">
        <title>Whole genome shotgun sequence of Actinoplanes deccanensis NBRC 13994.</title>
        <authorList>
            <person name="Komaki H."/>
            <person name="Tamura T."/>
        </authorList>
    </citation>
    <scope>NUCLEOTIDE SEQUENCE [LARGE SCALE GENOMIC DNA]</scope>
    <source>
        <strain evidence="2 3">NBRC 13994</strain>
    </source>
</reference>
<sequence>MVPAARDRGTDPQVSGRGLPQGLPVAVTVRHGRLCTEGKQGKRDEDDQCLSHSDSFVCAGGPGAIGGDHARP</sequence>
<gene>
    <name evidence="2" type="ORF">Ade02nite_59190</name>
</gene>
<evidence type="ECO:0000256" key="1">
    <source>
        <dbReference type="SAM" id="MobiDB-lite"/>
    </source>
</evidence>
<organism evidence="2 3">
    <name type="scientific">Paractinoplanes deccanensis</name>
    <dbReference type="NCBI Taxonomy" id="113561"/>
    <lineage>
        <taxon>Bacteria</taxon>
        <taxon>Bacillati</taxon>
        <taxon>Actinomycetota</taxon>
        <taxon>Actinomycetes</taxon>
        <taxon>Micromonosporales</taxon>
        <taxon>Micromonosporaceae</taxon>
        <taxon>Paractinoplanes</taxon>
    </lineage>
</organism>
<feature type="region of interest" description="Disordered" evidence="1">
    <location>
        <begin position="1"/>
        <end position="22"/>
    </location>
</feature>
<evidence type="ECO:0000313" key="2">
    <source>
        <dbReference type="EMBL" id="GID77278.1"/>
    </source>
</evidence>
<name>A0ABQ3YBC0_9ACTN</name>
<comment type="caution">
    <text evidence="2">The sequence shown here is derived from an EMBL/GenBank/DDBJ whole genome shotgun (WGS) entry which is preliminary data.</text>
</comment>
<dbReference type="Proteomes" id="UP000609879">
    <property type="component" value="Unassembled WGS sequence"/>
</dbReference>
<proteinExistence type="predicted"/>
<keyword evidence="3" id="KW-1185">Reference proteome</keyword>
<feature type="compositionally biased region" description="Basic and acidic residues" evidence="1">
    <location>
        <begin position="1"/>
        <end position="10"/>
    </location>
</feature>
<dbReference type="EMBL" id="BOMI01000117">
    <property type="protein sequence ID" value="GID77278.1"/>
    <property type="molecule type" value="Genomic_DNA"/>
</dbReference>
<protein>
    <submittedName>
        <fullName evidence="2">Uncharacterized protein</fullName>
    </submittedName>
</protein>
<evidence type="ECO:0000313" key="3">
    <source>
        <dbReference type="Proteomes" id="UP000609879"/>
    </source>
</evidence>
<accession>A0ABQ3YBC0</accession>